<feature type="region of interest" description="Disordered" evidence="2">
    <location>
        <begin position="509"/>
        <end position="533"/>
    </location>
</feature>
<dbReference type="NCBIfam" id="TIGR00350">
    <property type="entry name" value="lytR_cpsA_psr"/>
    <property type="match status" value="1"/>
</dbReference>
<evidence type="ECO:0000256" key="2">
    <source>
        <dbReference type="SAM" id="MobiDB-lite"/>
    </source>
</evidence>
<feature type="region of interest" description="Disordered" evidence="2">
    <location>
        <begin position="553"/>
        <end position="573"/>
    </location>
</feature>
<dbReference type="Gene3D" id="3.40.630.190">
    <property type="entry name" value="LCP protein"/>
    <property type="match status" value="1"/>
</dbReference>
<organism evidence="5 6">
    <name type="scientific">Kocuria coralli</name>
    <dbReference type="NCBI Taxonomy" id="1461025"/>
    <lineage>
        <taxon>Bacteria</taxon>
        <taxon>Bacillati</taxon>
        <taxon>Actinomycetota</taxon>
        <taxon>Actinomycetes</taxon>
        <taxon>Micrococcales</taxon>
        <taxon>Micrococcaceae</taxon>
        <taxon>Kocuria</taxon>
    </lineage>
</organism>
<dbReference type="InterPro" id="IPR004474">
    <property type="entry name" value="LytR_CpsA_psr"/>
</dbReference>
<feature type="region of interest" description="Disordered" evidence="2">
    <location>
        <begin position="1"/>
        <end position="47"/>
    </location>
</feature>
<keyword evidence="3" id="KW-0472">Membrane</keyword>
<evidence type="ECO:0000256" key="3">
    <source>
        <dbReference type="SAM" id="Phobius"/>
    </source>
</evidence>
<dbReference type="Pfam" id="PF03816">
    <property type="entry name" value="LytR_cpsA_psr"/>
    <property type="match status" value="1"/>
</dbReference>
<feature type="domain" description="Cell envelope-related transcriptional attenuator" evidence="4">
    <location>
        <begin position="248"/>
        <end position="429"/>
    </location>
</feature>
<dbReference type="AlphaFoldDB" id="A0A5J5KZB4"/>
<evidence type="ECO:0000313" key="5">
    <source>
        <dbReference type="EMBL" id="KAA9394748.1"/>
    </source>
</evidence>
<evidence type="ECO:0000256" key="1">
    <source>
        <dbReference type="ARBA" id="ARBA00006068"/>
    </source>
</evidence>
<keyword evidence="3" id="KW-0812">Transmembrane</keyword>
<gene>
    <name evidence="5" type="ORF">FCK90_05360</name>
</gene>
<dbReference type="EMBL" id="SZWF01000005">
    <property type="protein sequence ID" value="KAA9394748.1"/>
    <property type="molecule type" value="Genomic_DNA"/>
</dbReference>
<keyword evidence="6" id="KW-1185">Reference proteome</keyword>
<comment type="similarity">
    <text evidence="1">Belongs to the LytR/CpsA/Psr (LCP) family.</text>
</comment>
<dbReference type="PANTHER" id="PTHR33392">
    <property type="entry name" value="POLYISOPRENYL-TEICHOIC ACID--PEPTIDOGLYCAN TEICHOIC ACID TRANSFERASE TAGU"/>
    <property type="match status" value="1"/>
</dbReference>
<accession>A0A5J5KZB4</accession>
<feature type="transmembrane region" description="Helical" evidence="3">
    <location>
        <begin position="111"/>
        <end position="133"/>
    </location>
</feature>
<sequence length="573" mass="60109">MWVDQTGQHAAQPGDTYDAPHHDAYAESVRADPSPYGPGPEERDDDVVGEIPAESSIRSRNRVSSWAEALFNPRFVSAQARNKRAALLLGGTLLVPGSAQISAGNRRIGRIALSVTMVCWILLALAILSAVFWRTPLIFLLTNGLTTPVISVALVALAIGWGVLFLDALRLVRPGLLSTRARTVAIVATIVAMVVTSGGLGYTAHLINVTRSTVGQIFGGGLPFRPVDGRYNILLMGADAGADRVGLRPDSMTVISIDADSGQTVTISLPRNLQNAPFPADSPMHEVYPEGYDCGDECLLNAVYTDVTENHPDVYGDVDDPGAEAMMDAASGVLGIDVQGYAMIDMAGFEQLVDAMGGITIDVGGEVPIGGGTNEITGLPNPIDGYIEPGVQHLDGFHALWYARSREGASDYDRQARQRCVQTAMLKQLNPVNVVSKFEEMAAAGTQVVVTDIPQSSIGSFVDLALEAKNYDLVGYAAGPPYYDAMFPTYPDYDQLHADVADLLASADGSGDVQPTTAAASSGPASSESAGAVLAQGAGTGARSLTMLPAETLDGATEPGQTELSANGTCSVP</sequence>
<evidence type="ECO:0000313" key="6">
    <source>
        <dbReference type="Proteomes" id="UP000325957"/>
    </source>
</evidence>
<evidence type="ECO:0000259" key="4">
    <source>
        <dbReference type="Pfam" id="PF03816"/>
    </source>
</evidence>
<keyword evidence="3" id="KW-1133">Transmembrane helix</keyword>
<dbReference type="InterPro" id="IPR050922">
    <property type="entry name" value="LytR/CpsA/Psr_CW_biosynth"/>
</dbReference>
<dbReference type="Proteomes" id="UP000325957">
    <property type="component" value="Unassembled WGS sequence"/>
</dbReference>
<dbReference type="OrthoDB" id="3573673at2"/>
<feature type="compositionally biased region" description="Polar residues" evidence="2">
    <location>
        <begin position="559"/>
        <end position="573"/>
    </location>
</feature>
<proteinExistence type="inferred from homology"/>
<protein>
    <submittedName>
        <fullName evidence="5">LytR family transcriptional regulator</fullName>
    </submittedName>
</protein>
<dbReference type="PANTHER" id="PTHR33392:SF6">
    <property type="entry name" value="POLYISOPRENYL-TEICHOIC ACID--PEPTIDOGLYCAN TEICHOIC ACID TRANSFERASE TAGU"/>
    <property type="match status" value="1"/>
</dbReference>
<reference evidence="5 6" key="1">
    <citation type="submission" date="2019-05" db="EMBL/GenBank/DDBJ databases">
        <title>Kocuria coralli sp. nov., a novel actinobacterium isolated from coral reef seawater.</title>
        <authorList>
            <person name="Li J."/>
        </authorList>
    </citation>
    <scope>NUCLEOTIDE SEQUENCE [LARGE SCALE GENOMIC DNA]</scope>
    <source>
        <strain evidence="5 6">SCSIO 13007</strain>
    </source>
</reference>
<feature type="compositionally biased region" description="Low complexity" evidence="2">
    <location>
        <begin position="515"/>
        <end position="532"/>
    </location>
</feature>
<feature type="transmembrane region" description="Helical" evidence="3">
    <location>
        <begin position="181"/>
        <end position="202"/>
    </location>
</feature>
<name>A0A5J5KZB4_9MICC</name>
<comment type="caution">
    <text evidence="5">The sequence shown here is derived from an EMBL/GenBank/DDBJ whole genome shotgun (WGS) entry which is preliminary data.</text>
</comment>
<feature type="transmembrane region" description="Helical" evidence="3">
    <location>
        <begin position="145"/>
        <end position="169"/>
    </location>
</feature>